<feature type="non-terminal residue" evidence="2">
    <location>
        <position position="1"/>
    </location>
</feature>
<dbReference type="InterPro" id="IPR027417">
    <property type="entry name" value="P-loop_NTPase"/>
</dbReference>
<evidence type="ECO:0000313" key="3">
    <source>
        <dbReference type="Proteomes" id="UP000789901"/>
    </source>
</evidence>
<protein>
    <submittedName>
        <fullName evidence="2">28540_t:CDS:1</fullName>
    </submittedName>
</protein>
<evidence type="ECO:0000313" key="2">
    <source>
        <dbReference type="EMBL" id="CAG8766244.1"/>
    </source>
</evidence>
<feature type="compositionally biased region" description="Basic and acidic residues" evidence="1">
    <location>
        <begin position="1"/>
        <end position="17"/>
    </location>
</feature>
<dbReference type="EMBL" id="CAJVQB010014074">
    <property type="protein sequence ID" value="CAG8766244.1"/>
    <property type="molecule type" value="Genomic_DNA"/>
</dbReference>
<feature type="region of interest" description="Disordered" evidence="1">
    <location>
        <begin position="1"/>
        <end position="24"/>
    </location>
</feature>
<keyword evidence="3" id="KW-1185">Reference proteome</keyword>
<dbReference type="SUPFAM" id="SSF52540">
    <property type="entry name" value="P-loop containing nucleoside triphosphate hydrolases"/>
    <property type="match status" value="1"/>
</dbReference>
<dbReference type="CDD" id="cd18809">
    <property type="entry name" value="SF1_C_RecD"/>
    <property type="match status" value="1"/>
</dbReference>
<comment type="caution">
    <text evidence="2">The sequence shown here is derived from an EMBL/GenBank/DDBJ whole genome shotgun (WGS) entry which is preliminary data.</text>
</comment>
<name>A0ABN7VFL3_GIGMA</name>
<sequence>PETPPHIRQDERYKTPEYEETPDNQRRRITRKINAAKRYYDALTNSSQHLNDVTNNPVHLPNQQLVLFNARSNPNEIISMAMHTKLTRFFEECRNNPEAAVQQLDENATPESPLIIGRALLEIEDHLRQCGESLKDFSELPAIDYDLLNCNRQTRLFAEETTFPQEELQRILEERAILTTKNQRVDEINNFILSDFPGEERTYCSADSVVNPECVNNNLYPPEFLNTLSPNGMPSRKLKLKKGAPRQFPIKLAFALTINKAQGQTVPKLGLYLPEPVFTHGQLYVALSRVRSRRDIKIVAKGSRIEDQGYYTANIVYREIFDR</sequence>
<evidence type="ECO:0000256" key="1">
    <source>
        <dbReference type="SAM" id="MobiDB-lite"/>
    </source>
</evidence>
<dbReference type="PANTHER" id="PTHR10492">
    <property type="match status" value="1"/>
</dbReference>
<accession>A0ABN7VFL3</accession>
<dbReference type="PANTHER" id="PTHR10492:SF92">
    <property type="entry name" value="ATP-DEPENDENT DNA HELICASE"/>
    <property type="match status" value="1"/>
</dbReference>
<organism evidence="2 3">
    <name type="scientific">Gigaspora margarita</name>
    <dbReference type="NCBI Taxonomy" id="4874"/>
    <lineage>
        <taxon>Eukaryota</taxon>
        <taxon>Fungi</taxon>
        <taxon>Fungi incertae sedis</taxon>
        <taxon>Mucoromycota</taxon>
        <taxon>Glomeromycotina</taxon>
        <taxon>Glomeromycetes</taxon>
        <taxon>Diversisporales</taxon>
        <taxon>Gigasporaceae</taxon>
        <taxon>Gigaspora</taxon>
    </lineage>
</organism>
<gene>
    <name evidence="2" type="ORF">GMARGA_LOCUS18041</name>
</gene>
<dbReference type="Proteomes" id="UP000789901">
    <property type="component" value="Unassembled WGS sequence"/>
</dbReference>
<reference evidence="2 3" key="1">
    <citation type="submission" date="2021-06" db="EMBL/GenBank/DDBJ databases">
        <authorList>
            <person name="Kallberg Y."/>
            <person name="Tangrot J."/>
            <person name="Rosling A."/>
        </authorList>
    </citation>
    <scope>NUCLEOTIDE SEQUENCE [LARGE SCALE GENOMIC DNA]</scope>
    <source>
        <strain evidence="2 3">120-4 pot B 10/14</strain>
    </source>
</reference>
<proteinExistence type="predicted"/>